<name>A0A0B6Z367_9EUPU</name>
<feature type="non-terminal residue" evidence="1">
    <location>
        <position position="1"/>
    </location>
</feature>
<gene>
    <name evidence="1" type="primary">ORF46953</name>
</gene>
<sequence>FLVSCSEHTLCCDSQVNSTDSLVLSDKNRIFIACNSASGCDVRQARSCNKITSNSMDNITTVTNSSPKVISSNDSPISGCSSKQTSLLSKRLELSGDIEVLQKGRTQNTNHVLMNGRIGHVDCDGHYHSIKPGNIADLPATLKVQAQREVSRKLIEEYYLQDSHRNSGDRISAQVIRVDTIETNGFNGDTSPTKSMDSENINGVDYSIPTTNSVSTETLMGDLDPSVAIYSKPLEVSTQHHGRMTVQVPPTSLIAALSSSLEKNNYSSQINDATGCKLVSRAARVAAGASRELNMSPSVPLGTNVAKSNTILSDSSVVQHTLPAVDRQSVIAQHIDIDGLTLFCDERQDLLAEMVAEKNRKILDLHRRLTEA</sequence>
<protein>
    <submittedName>
        <fullName evidence="1">Uncharacterized protein</fullName>
    </submittedName>
</protein>
<evidence type="ECO:0000313" key="1">
    <source>
        <dbReference type="EMBL" id="CEK63044.1"/>
    </source>
</evidence>
<reference evidence="1" key="1">
    <citation type="submission" date="2014-12" db="EMBL/GenBank/DDBJ databases">
        <title>Insight into the proteome of Arion vulgaris.</title>
        <authorList>
            <person name="Aradska J."/>
            <person name="Bulat T."/>
            <person name="Smidak R."/>
            <person name="Sarate P."/>
            <person name="Gangsoo J."/>
            <person name="Sialana F."/>
            <person name="Bilban M."/>
            <person name="Lubec G."/>
        </authorList>
    </citation>
    <scope>NUCLEOTIDE SEQUENCE</scope>
    <source>
        <tissue evidence="1">Skin</tissue>
    </source>
</reference>
<accession>A0A0B6Z367</accession>
<organism evidence="1">
    <name type="scientific">Arion vulgaris</name>
    <dbReference type="NCBI Taxonomy" id="1028688"/>
    <lineage>
        <taxon>Eukaryota</taxon>
        <taxon>Metazoa</taxon>
        <taxon>Spiralia</taxon>
        <taxon>Lophotrochozoa</taxon>
        <taxon>Mollusca</taxon>
        <taxon>Gastropoda</taxon>
        <taxon>Heterobranchia</taxon>
        <taxon>Euthyneura</taxon>
        <taxon>Panpulmonata</taxon>
        <taxon>Eupulmonata</taxon>
        <taxon>Stylommatophora</taxon>
        <taxon>Helicina</taxon>
        <taxon>Arionoidea</taxon>
        <taxon>Arionidae</taxon>
        <taxon>Arion</taxon>
    </lineage>
</organism>
<dbReference type="AlphaFoldDB" id="A0A0B6Z367"/>
<proteinExistence type="predicted"/>
<dbReference type="EMBL" id="HACG01016179">
    <property type="protein sequence ID" value="CEK63044.1"/>
    <property type="molecule type" value="Transcribed_RNA"/>
</dbReference>
<feature type="non-terminal residue" evidence="1">
    <location>
        <position position="372"/>
    </location>
</feature>